<feature type="coiled-coil region" evidence="1">
    <location>
        <begin position="29"/>
        <end position="67"/>
    </location>
</feature>
<evidence type="ECO:0000256" key="1">
    <source>
        <dbReference type="SAM" id="Coils"/>
    </source>
</evidence>
<organism evidence="3">
    <name type="scientific">hydrothermal vent metagenome</name>
    <dbReference type="NCBI Taxonomy" id="652676"/>
    <lineage>
        <taxon>unclassified sequences</taxon>
        <taxon>metagenomes</taxon>
        <taxon>ecological metagenomes</taxon>
    </lineage>
</organism>
<feature type="transmembrane region" description="Helical" evidence="2">
    <location>
        <begin position="6"/>
        <end position="26"/>
    </location>
</feature>
<evidence type="ECO:0000313" key="3">
    <source>
        <dbReference type="EMBL" id="VAX04485.1"/>
    </source>
</evidence>
<evidence type="ECO:0000256" key="2">
    <source>
        <dbReference type="SAM" id="Phobius"/>
    </source>
</evidence>
<accession>A0A3B1BDS1</accession>
<keyword evidence="2" id="KW-1133">Transmembrane helix</keyword>
<protein>
    <submittedName>
        <fullName evidence="3">Uncharacterized protein</fullName>
    </submittedName>
</protein>
<gene>
    <name evidence="3" type="ORF">MNBD_GAMMA19-2115</name>
</gene>
<keyword evidence="1" id="KW-0175">Coiled coil</keyword>
<dbReference type="AlphaFoldDB" id="A0A3B1BDS1"/>
<proteinExistence type="predicted"/>
<reference evidence="3" key="1">
    <citation type="submission" date="2018-06" db="EMBL/GenBank/DDBJ databases">
        <authorList>
            <person name="Zhirakovskaya E."/>
        </authorList>
    </citation>
    <scope>NUCLEOTIDE SEQUENCE</scope>
</reference>
<keyword evidence="2" id="KW-0812">Transmembrane</keyword>
<name>A0A3B1BDS1_9ZZZZ</name>
<dbReference type="EMBL" id="UOFV01000473">
    <property type="protein sequence ID" value="VAX04485.1"/>
    <property type="molecule type" value="Genomic_DNA"/>
</dbReference>
<sequence length="236" mass="27642">MGKFVYLIEISIAISSFLVGMLSLYLTAYTKAKGKNHALKEDISRLEDEKQRVIAKYRDETEELKKQHSLEIEKRKYQYEDKRTQFTKYFSVFDQFQNKGHKLFTERFTPIFSEYMAVCMEDDIEKQNIANIEFNHGIQSLFNELYDEQIIISNETNSIRLISSPDVDKLLDELESAVKLSTNQAGEMIKFMATPEFMNDQALIVPYQTEAEELGTLVLQCRDKLRNQMKLELNEI</sequence>
<keyword evidence="2" id="KW-0472">Membrane</keyword>